<dbReference type="OrthoDB" id="6513042at2759"/>
<evidence type="ECO:0000313" key="3">
    <source>
        <dbReference type="Proteomes" id="UP000054454"/>
    </source>
</evidence>
<dbReference type="VEuPathDB" id="FungiDB:T552_03188"/>
<evidence type="ECO:0000259" key="1">
    <source>
        <dbReference type="Pfam" id="PF10382"/>
    </source>
</evidence>
<gene>
    <name evidence="2" type="ORF">T552_03188</name>
</gene>
<dbReference type="GO" id="GO:0006302">
    <property type="term" value="P:double-strand break repair"/>
    <property type="evidence" value="ECO:0007669"/>
    <property type="project" value="TreeGrafter"/>
</dbReference>
<keyword evidence="3" id="KW-1185">Reference proteome</keyword>
<dbReference type="AlphaFoldDB" id="A0A0W4ZC45"/>
<accession>A0A0W4ZC45</accession>
<feature type="domain" description="5'-3' DNA helicase ZGRF1-like N-terminal" evidence="1">
    <location>
        <begin position="9"/>
        <end position="86"/>
    </location>
</feature>
<protein>
    <recommendedName>
        <fullName evidence="1">5'-3' DNA helicase ZGRF1-like N-terminal domain-containing protein</fullName>
    </recommendedName>
</protein>
<dbReference type="Pfam" id="PF10382">
    <property type="entry name" value="ZGRF1-like_N"/>
    <property type="match status" value="1"/>
</dbReference>
<dbReference type="PANTHER" id="PTHR28535:SF1">
    <property type="entry name" value="PROTEIN ZGRF1"/>
    <property type="match status" value="1"/>
</dbReference>
<dbReference type="GO" id="GO:0005634">
    <property type="term" value="C:nucleus"/>
    <property type="evidence" value="ECO:0007669"/>
    <property type="project" value="TreeGrafter"/>
</dbReference>
<comment type="caution">
    <text evidence="2">The sequence shown here is derived from an EMBL/GenBank/DDBJ whole genome shotgun (WGS) entry which is preliminary data.</text>
</comment>
<proteinExistence type="predicted"/>
<dbReference type="EMBL" id="LFVZ01000015">
    <property type="protein sequence ID" value="KTW25914.1"/>
    <property type="molecule type" value="Genomic_DNA"/>
</dbReference>
<name>A0A0W4ZC45_PNEC8</name>
<reference evidence="3" key="1">
    <citation type="journal article" date="2016" name="Nat. Commun.">
        <title>Genome analysis of three Pneumocystis species reveals adaptation mechanisms to life exclusively in mammalian hosts.</title>
        <authorList>
            <person name="Ma L."/>
            <person name="Chen Z."/>
            <person name="Huang D.W."/>
            <person name="Kutty G."/>
            <person name="Ishihara M."/>
            <person name="Wang H."/>
            <person name="Abouelleil A."/>
            <person name="Bishop L."/>
            <person name="Davey E."/>
            <person name="Deng R."/>
            <person name="Deng X."/>
            <person name="Fan L."/>
            <person name="Fantoni G."/>
            <person name="Fitzgerald M."/>
            <person name="Gogineni E."/>
            <person name="Goldberg J.M."/>
            <person name="Handley G."/>
            <person name="Hu X."/>
            <person name="Huber C."/>
            <person name="Jiao X."/>
            <person name="Jones K."/>
            <person name="Levin J.Z."/>
            <person name="Liu Y."/>
            <person name="Macdonald P."/>
            <person name="Melnikov A."/>
            <person name="Raley C."/>
            <person name="Sassi M."/>
            <person name="Sherman B.T."/>
            <person name="Song X."/>
            <person name="Sykes S."/>
            <person name="Tran B."/>
            <person name="Walsh L."/>
            <person name="Xia Y."/>
            <person name="Yang J."/>
            <person name="Young S."/>
            <person name="Zeng Q."/>
            <person name="Zheng X."/>
            <person name="Stephens R."/>
            <person name="Nusbaum C."/>
            <person name="Birren B.W."/>
            <person name="Azadi P."/>
            <person name="Lempicki R.A."/>
            <person name="Cuomo C.A."/>
            <person name="Kovacs J.A."/>
        </authorList>
    </citation>
    <scope>NUCLEOTIDE SEQUENCE [LARGE SCALE GENOMIC DNA]</scope>
    <source>
        <strain evidence="3">B80</strain>
    </source>
</reference>
<dbReference type="InterPro" id="IPR052800">
    <property type="entry name" value="DNA_Repair_Helicase_ZGRF1"/>
</dbReference>
<organism evidence="2 3">
    <name type="scientific">Pneumocystis carinii (strain B80)</name>
    <name type="common">Rat pneumocystis pneumonia agent</name>
    <name type="synonym">Pneumocystis carinii f. sp. carinii</name>
    <dbReference type="NCBI Taxonomy" id="1408658"/>
    <lineage>
        <taxon>Eukaryota</taxon>
        <taxon>Fungi</taxon>
        <taxon>Dikarya</taxon>
        <taxon>Ascomycota</taxon>
        <taxon>Taphrinomycotina</taxon>
        <taxon>Pneumocystomycetes</taxon>
        <taxon>Pneumocystaceae</taxon>
        <taxon>Pneumocystis</taxon>
    </lineage>
</organism>
<dbReference type="InterPro" id="IPR018838">
    <property type="entry name" value="ZGRF1-like_N"/>
</dbReference>
<dbReference type="GeneID" id="28937904"/>
<dbReference type="PANTHER" id="PTHR28535">
    <property type="entry name" value="ZINC FINGER GRF-TYPE CONTAINING 1"/>
    <property type="match status" value="1"/>
</dbReference>
<dbReference type="GO" id="GO:0035861">
    <property type="term" value="C:site of double-strand break"/>
    <property type="evidence" value="ECO:0007669"/>
    <property type="project" value="TreeGrafter"/>
</dbReference>
<dbReference type="Proteomes" id="UP000054454">
    <property type="component" value="Unassembled WGS sequence"/>
</dbReference>
<sequence length="195" mass="23078">MEQTSLAKVDRFKCLWTANKHQVRKRWHDGILHFHTFNFRAMLYDEANVLVDDLFISKQHITSGDEIEFDNHLVIIEDALEAIYSDISSLYVRHQKRRIKETEKPLKIRNLKKCLKEQTQHDLPSINTLYTLTKKTKTKTKTQKQPVNPSCTSLKKEETLELECQKKKEHINENINENINETFISDDEAYDLFSQ</sequence>
<dbReference type="RefSeq" id="XP_018224494.1">
    <property type="nucleotide sequence ID" value="XM_018371701.1"/>
</dbReference>
<evidence type="ECO:0000313" key="2">
    <source>
        <dbReference type="EMBL" id="KTW25914.1"/>
    </source>
</evidence>